<dbReference type="AlphaFoldDB" id="A0A1M6F2K7"/>
<keyword evidence="7" id="KW-1185">Reference proteome</keyword>
<dbReference type="OrthoDB" id="9804819at2"/>
<dbReference type="PROSITE" id="PS50893">
    <property type="entry name" value="ABC_TRANSPORTER_2"/>
    <property type="match status" value="1"/>
</dbReference>
<evidence type="ECO:0000256" key="2">
    <source>
        <dbReference type="ARBA" id="ARBA00022448"/>
    </source>
</evidence>
<reference evidence="6 7" key="1">
    <citation type="submission" date="2016-11" db="EMBL/GenBank/DDBJ databases">
        <authorList>
            <person name="Jaros S."/>
            <person name="Januszkiewicz K."/>
            <person name="Wedrychowicz H."/>
        </authorList>
    </citation>
    <scope>NUCLEOTIDE SEQUENCE [LARGE SCALE GENOMIC DNA]</scope>
    <source>
        <strain evidence="6 7">DSM 21864</strain>
    </source>
</reference>
<keyword evidence="4 6" id="KW-0067">ATP-binding</keyword>
<keyword evidence="3" id="KW-0547">Nucleotide-binding</keyword>
<dbReference type="SMART" id="SM00382">
    <property type="entry name" value="AAA"/>
    <property type="match status" value="1"/>
</dbReference>
<gene>
    <name evidence="6" type="ORF">SAMN05444401_1786</name>
</gene>
<evidence type="ECO:0000256" key="1">
    <source>
        <dbReference type="ARBA" id="ARBA00005417"/>
    </source>
</evidence>
<keyword evidence="2" id="KW-0813">Transport</keyword>
<dbReference type="GO" id="GO:0005524">
    <property type="term" value="F:ATP binding"/>
    <property type="evidence" value="ECO:0007669"/>
    <property type="project" value="UniProtKB-KW"/>
</dbReference>
<evidence type="ECO:0000313" key="7">
    <source>
        <dbReference type="Proteomes" id="UP000184080"/>
    </source>
</evidence>
<dbReference type="Gene3D" id="3.40.50.300">
    <property type="entry name" value="P-loop containing nucleotide triphosphate hydrolases"/>
    <property type="match status" value="1"/>
</dbReference>
<evidence type="ECO:0000256" key="4">
    <source>
        <dbReference type="ARBA" id="ARBA00022840"/>
    </source>
</evidence>
<protein>
    <submittedName>
        <fullName evidence="6">ABC-2 type transport system ATP-binding protein</fullName>
    </submittedName>
</protein>
<dbReference type="PANTHER" id="PTHR42711:SF5">
    <property type="entry name" value="ABC TRANSPORTER ATP-BINDING PROTEIN NATA"/>
    <property type="match status" value="1"/>
</dbReference>
<dbReference type="InterPro" id="IPR050763">
    <property type="entry name" value="ABC_transporter_ATP-binding"/>
</dbReference>
<evidence type="ECO:0000256" key="3">
    <source>
        <dbReference type="ARBA" id="ARBA00022741"/>
    </source>
</evidence>
<dbReference type="InterPro" id="IPR027417">
    <property type="entry name" value="P-loop_NTPase"/>
</dbReference>
<sequence>MNAIEINKLYKSYNGKENALEDMNLKISPGEIFGFLGPNGSGKTTTVRILNGILRQSSGEAKIYGFDNVNESKNIHKLCGVTTETAKCYENLTAEENLDFFGGLHDIESKDLNNRKEQLLKELELYEYRNKKVREYSTGMKKRLALSLALINNPKVLFLDEPTSGLDPENALNVLKLIKKMVKDREATIFMCTHQLKYAEEICSSYGFIDKGRLLAQGSFQELLKQKNAKNSLLIRGENIKIPGLKFQHGVYCKDIDSDNEAYELIKEVVNKGGIIYEAKQKSWSLEELYFSFIRGDKND</sequence>
<evidence type="ECO:0000259" key="5">
    <source>
        <dbReference type="PROSITE" id="PS50893"/>
    </source>
</evidence>
<dbReference type="InterPro" id="IPR003439">
    <property type="entry name" value="ABC_transporter-like_ATP-bd"/>
</dbReference>
<accession>A0A1M6F2K7</accession>
<evidence type="ECO:0000313" key="6">
    <source>
        <dbReference type="EMBL" id="SHI91913.1"/>
    </source>
</evidence>
<dbReference type="SUPFAM" id="SSF52540">
    <property type="entry name" value="P-loop containing nucleoside triphosphate hydrolases"/>
    <property type="match status" value="1"/>
</dbReference>
<dbReference type="Proteomes" id="UP000184080">
    <property type="component" value="Unassembled WGS sequence"/>
</dbReference>
<feature type="domain" description="ABC transporter" evidence="5">
    <location>
        <begin position="4"/>
        <end position="236"/>
    </location>
</feature>
<dbReference type="Pfam" id="PF00005">
    <property type="entry name" value="ABC_tran"/>
    <property type="match status" value="1"/>
</dbReference>
<proteinExistence type="inferred from homology"/>
<comment type="similarity">
    <text evidence="1">Belongs to the ABC transporter superfamily.</text>
</comment>
<dbReference type="EMBL" id="FQZO01000002">
    <property type="protein sequence ID" value="SHI91913.1"/>
    <property type="molecule type" value="Genomic_DNA"/>
</dbReference>
<name>A0A1M6F2K7_9CLOT</name>
<dbReference type="InterPro" id="IPR003593">
    <property type="entry name" value="AAA+_ATPase"/>
</dbReference>
<organism evidence="6 7">
    <name type="scientific">Clostridium amylolyticum</name>
    <dbReference type="NCBI Taxonomy" id="1121298"/>
    <lineage>
        <taxon>Bacteria</taxon>
        <taxon>Bacillati</taxon>
        <taxon>Bacillota</taxon>
        <taxon>Clostridia</taxon>
        <taxon>Eubacteriales</taxon>
        <taxon>Clostridiaceae</taxon>
        <taxon>Clostridium</taxon>
    </lineage>
</organism>
<dbReference type="GO" id="GO:0016887">
    <property type="term" value="F:ATP hydrolysis activity"/>
    <property type="evidence" value="ECO:0007669"/>
    <property type="project" value="InterPro"/>
</dbReference>
<dbReference type="STRING" id="1121298.SAMN05444401_1786"/>
<dbReference type="PANTHER" id="PTHR42711">
    <property type="entry name" value="ABC TRANSPORTER ATP-BINDING PROTEIN"/>
    <property type="match status" value="1"/>
</dbReference>
<dbReference type="RefSeq" id="WP_143148583.1">
    <property type="nucleotide sequence ID" value="NZ_FQZO01000002.1"/>
</dbReference>